<feature type="region of interest" description="Disordered" evidence="1">
    <location>
        <begin position="18"/>
        <end position="118"/>
    </location>
</feature>
<accession>A0A031MHI8</accession>
<organism evidence="4 7">
    <name type="scientific">Halopseudomonas bauzanensis</name>
    <dbReference type="NCBI Taxonomy" id="653930"/>
    <lineage>
        <taxon>Bacteria</taxon>
        <taxon>Pseudomonadati</taxon>
        <taxon>Pseudomonadota</taxon>
        <taxon>Gammaproteobacteria</taxon>
        <taxon>Pseudomonadales</taxon>
        <taxon>Pseudomonadaceae</taxon>
        <taxon>Halopseudomonas</taxon>
    </lineage>
</organism>
<protein>
    <recommendedName>
        <fullName evidence="8">Lipoprotein</fullName>
    </recommendedName>
</protein>
<evidence type="ECO:0000313" key="6">
    <source>
        <dbReference type="Proteomes" id="UP000186904"/>
    </source>
</evidence>
<dbReference type="Proteomes" id="UP000305198">
    <property type="component" value="Unassembled WGS sequence"/>
</dbReference>
<dbReference type="EMBL" id="SWAV01000002">
    <property type="protein sequence ID" value="TKA92398.1"/>
    <property type="molecule type" value="Genomic_DNA"/>
</dbReference>
<sequence>MRLTYLSIPLFALLLAGCGDDEPDTALPMDNEAPAEEAYGTPVDPADQPMSPTDDTPAPATDPRMPADEPMPPAEDPMNPPDENLQRSLDRDPGLGTDSDSPNERVDPGIDSDTSTTP</sequence>
<keyword evidence="5" id="KW-1185">Reference proteome</keyword>
<feature type="compositionally biased region" description="Low complexity" evidence="1">
    <location>
        <begin position="49"/>
        <end position="64"/>
    </location>
</feature>
<evidence type="ECO:0008006" key="8">
    <source>
        <dbReference type="Google" id="ProtNLM"/>
    </source>
</evidence>
<evidence type="ECO:0000313" key="5">
    <source>
        <dbReference type="Proteomes" id="UP000186599"/>
    </source>
</evidence>
<evidence type="ECO:0000313" key="4">
    <source>
        <dbReference type="EMBL" id="TKA92398.1"/>
    </source>
</evidence>
<dbReference type="Proteomes" id="UP000186904">
    <property type="component" value="Unassembled WGS sequence"/>
</dbReference>
<proteinExistence type="predicted"/>
<dbReference type="AlphaFoldDB" id="A0A031MHI8"/>
<evidence type="ECO:0000313" key="3">
    <source>
        <dbReference type="EMBL" id="SFM18034.1"/>
    </source>
</evidence>
<feature type="compositionally biased region" description="Pro residues" evidence="1">
    <location>
        <begin position="69"/>
        <end position="80"/>
    </location>
</feature>
<reference evidence="5 6" key="1">
    <citation type="submission" date="2016-10" db="EMBL/GenBank/DDBJ databases">
        <authorList>
            <person name="de Groot N.N."/>
        </authorList>
    </citation>
    <scope>NUCLEOTIDE SEQUENCE [LARGE SCALE GENOMIC DNA]</scope>
    <source>
        <strain evidence="3 5">CGMCC 1.9095</strain>
        <strain evidence="2 6">DSM 22558</strain>
    </source>
</reference>
<evidence type="ECO:0000256" key="1">
    <source>
        <dbReference type="SAM" id="MobiDB-lite"/>
    </source>
</evidence>
<feature type="compositionally biased region" description="Basic and acidic residues" evidence="1">
    <location>
        <begin position="84"/>
        <end position="93"/>
    </location>
</feature>
<dbReference type="Proteomes" id="UP000186599">
    <property type="component" value="Unassembled WGS sequence"/>
</dbReference>
<name>A0A031MHI8_9GAMM</name>
<dbReference type="EMBL" id="FOGN01000005">
    <property type="protein sequence ID" value="SES18076.1"/>
    <property type="molecule type" value="Genomic_DNA"/>
</dbReference>
<dbReference type="EMBL" id="FOUA01000005">
    <property type="protein sequence ID" value="SFM18034.1"/>
    <property type="molecule type" value="Genomic_DNA"/>
</dbReference>
<evidence type="ECO:0000313" key="7">
    <source>
        <dbReference type="Proteomes" id="UP000305198"/>
    </source>
</evidence>
<dbReference type="RefSeq" id="WP_036990591.1">
    <property type="nucleotide sequence ID" value="NZ_FOGN01000005.1"/>
</dbReference>
<gene>
    <name evidence="4" type="ORF">FA869_08405</name>
    <name evidence="3" type="ORF">SAMN04487855_2656</name>
    <name evidence="2" type="ORF">SAMN05216589_2563</name>
</gene>
<evidence type="ECO:0000313" key="2">
    <source>
        <dbReference type="EMBL" id="SES18076.1"/>
    </source>
</evidence>
<dbReference type="OrthoDB" id="7011854at2"/>
<reference evidence="4 7" key="2">
    <citation type="submission" date="2019-04" db="EMBL/GenBank/DDBJ databases">
        <title>Crypto-aerobic microbial life in anoxic (sulfidic) marine sediments.</title>
        <authorList>
            <person name="Bhattacharya S."/>
            <person name="Roy C."/>
            <person name="Mondal N."/>
            <person name="Sarkar J."/>
            <person name="Mandal S."/>
            <person name="Rameez M.J."/>
            <person name="Ghosh W."/>
        </authorList>
    </citation>
    <scope>NUCLEOTIDE SEQUENCE [LARGE SCALE GENOMIC DNA]</scope>
    <source>
        <strain evidence="4 7">SBBB</strain>
    </source>
</reference>
<dbReference type="PROSITE" id="PS51257">
    <property type="entry name" value="PROKAR_LIPOPROTEIN"/>
    <property type="match status" value="1"/>
</dbReference>